<dbReference type="Pfam" id="PF04190">
    <property type="entry name" value="GET4"/>
    <property type="match status" value="1"/>
</dbReference>
<name>A0A058ZFX6_FONAL</name>
<dbReference type="GO" id="GO:0045048">
    <property type="term" value="P:protein insertion into ER membrane"/>
    <property type="evidence" value="ECO:0007669"/>
    <property type="project" value="InterPro"/>
</dbReference>
<dbReference type="InterPro" id="IPR011990">
    <property type="entry name" value="TPR-like_helical_dom_sf"/>
</dbReference>
<dbReference type="Gene3D" id="1.25.40.10">
    <property type="entry name" value="Tetratricopeptide repeat domain"/>
    <property type="match status" value="1"/>
</dbReference>
<accession>A0A058ZFX6</accession>
<dbReference type="GeneID" id="20525129"/>
<dbReference type="InterPro" id="IPR007317">
    <property type="entry name" value="GET4"/>
</dbReference>
<proteinExistence type="predicted"/>
<organism evidence="1">
    <name type="scientific">Fonticula alba</name>
    <name type="common">Slime mold</name>
    <dbReference type="NCBI Taxonomy" id="691883"/>
    <lineage>
        <taxon>Eukaryota</taxon>
        <taxon>Rotosphaerida</taxon>
        <taxon>Fonticulaceae</taxon>
        <taxon>Fonticula</taxon>
    </lineage>
</organism>
<dbReference type="RefSeq" id="XP_009492529.1">
    <property type="nucleotide sequence ID" value="XM_009494254.1"/>
</dbReference>
<sequence>MPLPPLARSALVPRSFSSPPSPPPLARVVMNLASLLAPQKKTAKSPPAPVVPLLNEPITEAQAARFGGLRATIASGIAAGELYDALESINALFTRLMRAKQFKEAFDVSMEFSKLFFAAGVRHHPNAVSLSNSLSTKLLVPKRIAFSPELSSAVVNTLVEADAQLKEKAAAAGPAGAEDFAWSEEALLSWLNFFFNWIQAVDPASTGSFSLAVGCFAKKAGLFQVAERYLLYGTGDAPDQLVSLHLGTTAKELTPELKTELAFFGARCALSFLAQTRPKDAYHFLMTFVKTLVKLYPELQAHEERVMTAPGVGLPANFLQTVLPQLTYAHLVLILVERGLDPKALASLRMVLSEGVLNVPESADLNRLTKTITRKYGRPEHNNFYDSLFRTVGQSDA</sequence>
<dbReference type="EMBL" id="KB932201">
    <property type="protein sequence ID" value="KCV72828.1"/>
    <property type="molecule type" value="Genomic_DNA"/>
</dbReference>
<evidence type="ECO:0000313" key="1">
    <source>
        <dbReference type="EMBL" id="KCV72828.1"/>
    </source>
</evidence>
<reference evidence="1" key="1">
    <citation type="submission" date="2013-04" db="EMBL/GenBank/DDBJ databases">
        <title>The Genome Sequence of Fonticula alba ATCC 38817.</title>
        <authorList>
            <consortium name="The Broad Institute Genomics Platform"/>
            <person name="Russ C."/>
            <person name="Cuomo C."/>
            <person name="Burger G."/>
            <person name="Gray M.W."/>
            <person name="Holland P.W.H."/>
            <person name="King N."/>
            <person name="Lang F.B.F."/>
            <person name="Roger A.J."/>
            <person name="Ruiz-Trillo I."/>
            <person name="Brown M."/>
            <person name="Walker B."/>
            <person name="Young S."/>
            <person name="Zeng Q."/>
            <person name="Gargeya S."/>
            <person name="Fitzgerald M."/>
            <person name="Haas B."/>
            <person name="Abouelleil A."/>
            <person name="Allen A.W."/>
            <person name="Alvarado L."/>
            <person name="Arachchi H.M."/>
            <person name="Berlin A.M."/>
            <person name="Chapman S.B."/>
            <person name="Gainer-Dewar J."/>
            <person name="Goldberg J."/>
            <person name="Griggs A."/>
            <person name="Gujja S."/>
            <person name="Hansen M."/>
            <person name="Howarth C."/>
            <person name="Imamovic A."/>
            <person name="Ireland A."/>
            <person name="Larimer J."/>
            <person name="McCowan C."/>
            <person name="Murphy C."/>
            <person name="Pearson M."/>
            <person name="Poon T.W."/>
            <person name="Priest M."/>
            <person name="Roberts A."/>
            <person name="Saif S."/>
            <person name="Shea T."/>
            <person name="Sisk P."/>
            <person name="Sykes S."/>
            <person name="Wortman J."/>
            <person name="Nusbaum C."/>
            <person name="Birren B."/>
        </authorList>
    </citation>
    <scope>NUCLEOTIDE SEQUENCE [LARGE SCALE GENOMIC DNA]</scope>
    <source>
        <strain evidence="1">ATCC 38817</strain>
    </source>
</reference>
<protein>
    <submittedName>
        <fullName evidence="1">Uncharacterized protein</fullName>
    </submittedName>
</protein>
<dbReference type="AlphaFoldDB" id="A0A058ZFX6"/>
<keyword evidence="2" id="KW-1185">Reference proteome</keyword>
<gene>
    <name evidence="1" type="ORF">H696_00404</name>
</gene>
<evidence type="ECO:0000313" key="2">
    <source>
        <dbReference type="Proteomes" id="UP000030693"/>
    </source>
</evidence>
<dbReference type="Proteomes" id="UP000030693">
    <property type="component" value="Unassembled WGS sequence"/>
</dbReference>